<feature type="compositionally biased region" description="Basic and acidic residues" evidence="1">
    <location>
        <begin position="64"/>
        <end position="78"/>
    </location>
</feature>
<organism evidence="3 4">
    <name type="scientific">Cylindrotheca closterium</name>
    <dbReference type="NCBI Taxonomy" id="2856"/>
    <lineage>
        <taxon>Eukaryota</taxon>
        <taxon>Sar</taxon>
        <taxon>Stramenopiles</taxon>
        <taxon>Ochrophyta</taxon>
        <taxon>Bacillariophyta</taxon>
        <taxon>Bacillariophyceae</taxon>
        <taxon>Bacillariophycidae</taxon>
        <taxon>Bacillariales</taxon>
        <taxon>Bacillariaceae</taxon>
        <taxon>Cylindrotheca</taxon>
    </lineage>
</organism>
<feature type="transmembrane region" description="Helical" evidence="2">
    <location>
        <begin position="284"/>
        <end position="305"/>
    </location>
</feature>
<dbReference type="EMBL" id="CAKOGP040001758">
    <property type="protein sequence ID" value="CAJ1949350.1"/>
    <property type="molecule type" value="Genomic_DNA"/>
</dbReference>
<gene>
    <name evidence="3" type="ORF">CYCCA115_LOCUS12050</name>
</gene>
<evidence type="ECO:0000256" key="2">
    <source>
        <dbReference type="SAM" id="Phobius"/>
    </source>
</evidence>
<feature type="compositionally biased region" description="Basic and acidic residues" evidence="1">
    <location>
        <begin position="261"/>
        <end position="270"/>
    </location>
</feature>
<sequence length="347" mass="36634">MIIEIEDSEASRASDTVEDLPTYDNEDPRAAFSGLSSDRILALTATGLSQGSSMMASESTLPSIDHEKDKEHISKLDDNSGSMQVTKLNPPQRPSTEPIQDQQQNGPKVSLSAAQILALSGDMAASRSAKKSNPRNSKVAVPNSSDTFATPKPVYPQPNDDAVARNDAQEDRGPTNASSMRSPGAYQVEGTQSTLSQNLGPAPPSPTLPSGRHSKGEQSVVMASAIDKEALKEELRQELLAEQTAAHVVMAVPAGTDDENRDSGDDEKHQTRSPRTSFRTNRRWWILLLMVFLLVGGAVAVAIIVTNNNSSSTSIATDKDDEKPPRNSGSGGDGGGSGKGGGKDGGD</sequence>
<protein>
    <submittedName>
        <fullName evidence="3">Uncharacterized protein</fullName>
    </submittedName>
</protein>
<feature type="compositionally biased region" description="Polar residues" evidence="1">
    <location>
        <begin position="79"/>
        <end position="107"/>
    </location>
</feature>
<keyword evidence="2" id="KW-1133">Transmembrane helix</keyword>
<feature type="compositionally biased region" description="Polar residues" evidence="1">
    <location>
        <begin position="189"/>
        <end position="199"/>
    </location>
</feature>
<comment type="caution">
    <text evidence="3">The sequence shown here is derived from an EMBL/GenBank/DDBJ whole genome shotgun (WGS) entry which is preliminary data.</text>
</comment>
<feature type="region of interest" description="Disordered" evidence="1">
    <location>
        <begin position="311"/>
        <end position="347"/>
    </location>
</feature>
<evidence type="ECO:0000313" key="4">
    <source>
        <dbReference type="Proteomes" id="UP001295423"/>
    </source>
</evidence>
<feature type="compositionally biased region" description="Basic and acidic residues" evidence="1">
    <location>
        <begin position="162"/>
        <end position="173"/>
    </location>
</feature>
<dbReference type="Proteomes" id="UP001295423">
    <property type="component" value="Unassembled WGS sequence"/>
</dbReference>
<proteinExistence type="predicted"/>
<feature type="region of interest" description="Disordered" evidence="1">
    <location>
        <begin position="255"/>
        <end position="276"/>
    </location>
</feature>
<accession>A0AAD2FQ87</accession>
<feature type="region of interest" description="Disordered" evidence="1">
    <location>
        <begin position="48"/>
        <end position="218"/>
    </location>
</feature>
<reference evidence="3" key="1">
    <citation type="submission" date="2023-08" db="EMBL/GenBank/DDBJ databases">
        <authorList>
            <person name="Audoor S."/>
            <person name="Bilcke G."/>
        </authorList>
    </citation>
    <scope>NUCLEOTIDE SEQUENCE</scope>
</reference>
<evidence type="ECO:0000256" key="1">
    <source>
        <dbReference type="SAM" id="MobiDB-lite"/>
    </source>
</evidence>
<keyword evidence="2" id="KW-0812">Transmembrane</keyword>
<feature type="compositionally biased region" description="Gly residues" evidence="1">
    <location>
        <begin position="329"/>
        <end position="340"/>
    </location>
</feature>
<evidence type="ECO:0000313" key="3">
    <source>
        <dbReference type="EMBL" id="CAJ1949350.1"/>
    </source>
</evidence>
<keyword evidence="2" id="KW-0472">Membrane</keyword>
<dbReference type="AlphaFoldDB" id="A0AAD2FQ87"/>
<feature type="region of interest" description="Disordered" evidence="1">
    <location>
        <begin position="1"/>
        <end position="36"/>
    </location>
</feature>
<name>A0AAD2FQ87_9STRA</name>
<keyword evidence="4" id="KW-1185">Reference proteome</keyword>
<feature type="compositionally biased region" description="Polar residues" evidence="1">
    <location>
        <begin position="48"/>
        <end position="62"/>
    </location>
</feature>